<sequence>MSRVGLIFVRLFLIIVGYAVAALTASAFLHLVAWPMFATPGEEAPWLLMGGLFVSIPLVGLFVAYFAFIPFAVSVGIAEILGYRSWLYHVLSGGAAGFVAIAIARRTQGPVPYPGEVVNLVAGLPLLWMPEVATAAITAGMVGATAYWLVAGRSAGLPDRGPPDDRLPK</sequence>
<gene>
    <name evidence="2" type="ORF">BSQ44_25105</name>
</gene>
<feature type="transmembrane region" description="Helical" evidence="1">
    <location>
        <begin position="132"/>
        <end position="150"/>
    </location>
</feature>
<dbReference type="EMBL" id="CP018171">
    <property type="protein sequence ID" value="APH74277.1"/>
    <property type="molecule type" value="Genomic_DNA"/>
</dbReference>
<evidence type="ECO:0000256" key="1">
    <source>
        <dbReference type="SAM" id="Phobius"/>
    </source>
</evidence>
<keyword evidence="1" id="KW-0812">Transmembrane</keyword>
<dbReference type="OrthoDB" id="7906671at2"/>
<protein>
    <submittedName>
        <fullName evidence="2">Uncharacterized protein</fullName>
    </submittedName>
</protein>
<evidence type="ECO:0000313" key="2">
    <source>
        <dbReference type="EMBL" id="APH74277.1"/>
    </source>
</evidence>
<dbReference type="STRING" id="1670800.BSQ44_25105"/>
<feature type="transmembrane region" description="Helical" evidence="1">
    <location>
        <begin position="46"/>
        <end position="73"/>
    </location>
</feature>
<keyword evidence="1" id="KW-0472">Membrane</keyword>
<keyword evidence="1" id="KW-1133">Transmembrane helix</keyword>
<dbReference type="KEGG" id="meso:BSQ44_25105"/>
<reference evidence="3" key="1">
    <citation type="submission" date="2016-11" db="EMBL/GenBank/DDBJ databases">
        <title>Mesorhizobium oceanicum sp. nov., isolated from deep seawater in South China Sea.</title>
        <authorList>
            <person name="Fu G.-Y."/>
        </authorList>
    </citation>
    <scope>NUCLEOTIDE SEQUENCE [LARGE SCALE GENOMIC DNA]</scope>
    <source>
        <strain evidence="3">B7</strain>
    </source>
</reference>
<keyword evidence="3" id="KW-1185">Reference proteome</keyword>
<feature type="transmembrane region" description="Helical" evidence="1">
    <location>
        <begin position="85"/>
        <end position="104"/>
    </location>
</feature>
<proteinExistence type="predicted"/>
<name>A0A1L3SXW8_9HYPH</name>
<evidence type="ECO:0000313" key="3">
    <source>
        <dbReference type="Proteomes" id="UP000182840"/>
    </source>
</evidence>
<dbReference type="Proteomes" id="UP000182840">
    <property type="component" value="Chromosome"/>
</dbReference>
<feature type="transmembrane region" description="Helical" evidence="1">
    <location>
        <begin position="7"/>
        <end position="34"/>
    </location>
</feature>
<dbReference type="RefSeq" id="WP_072607732.1">
    <property type="nucleotide sequence ID" value="NZ_CP018171.1"/>
</dbReference>
<accession>A0A1L3SXW8</accession>
<organism evidence="2 3">
    <name type="scientific">Aquibium oceanicum</name>
    <dbReference type="NCBI Taxonomy" id="1670800"/>
    <lineage>
        <taxon>Bacteria</taxon>
        <taxon>Pseudomonadati</taxon>
        <taxon>Pseudomonadota</taxon>
        <taxon>Alphaproteobacteria</taxon>
        <taxon>Hyphomicrobiales</taxon>
        <taxon>Phyllobacteriaceae</taxon>
        <taxon>Aquibium</taxon>
    </lineage>
</organism>
<dbReference type="AlphaFoldDB" id="A0A1L3SXW8"/>